<dbReference type="SUPFAM" id="SSF55073">
    <property type="entry name" value="Nucleotide cyclase"/>
    <property type="match status" value="1"/>
</dbReference>
<dbReference type="EMBL" id="JAWDIO010000002">
    <property type="protein sequence ID" value="MDU0352952.1"/>
    <property type="molecule type" value="Genomic_DNA"/>
</dbReference>
<dbReference type="PANTHER" id="PTHR44757">
    <property type="entry name" value="DIGUANYLATE CYCLASE DGCP"/>
    <property type="match status" value="1"/>
</dbReference>
<dbReference type="InterPro" id="IPR043128">
    <property type="entry name" value="Rev_trsase/Diguanyl_cyclase"/>
</dbReference>
<dbReference type="SMART" id="SM00267">
    <property type="entry name" value="GGDEF"/>
    <property type="match status" value="1"/>
</dbReference>
<dbReference type="InterPro" id="IPR029787">
    <property type="entry name" value="Nucleotide_cyclase"/>
</dbReference>
<dbReference type="Proteomes" id="UP001247805">
    <property type="component" value="Unassembled WGS sequence"/>
</dbReference>
<dbReference type="InterPro" id="IPR052155">
    <property type="entry name" value="Biofilm_reg_signaling"/>
</dbReference>
<feature type="domain" description="EAL" evidence="1">
    <location>
        <begin position="353"/>
        <end position="604"/>
    </location>
</feature>
<protein>
    <submittedName>
        <fullName evidence="3">EAL domain-containing protein</fullName>
    </submittedName>
</protein>
<proteinExistence type="predicted"/>
<dbReference type="PANTHER" id="PTHR44757:SF2">
    <property type="entry name" value="BIOFILM ARCHITECTURE MAINTENANCE PROTEIN MBAA"/>
    <property type="match status" value="1"/>
</dbReference>
<name>A0ABU3SSG0_9ALTE</name>
<organism evidence="3 4">
    <name type="scientific">Paraglaciecola aquimarina</name>
    <dbReference type="NCBI Taxonomy" id="1235557"/>
    <lineage>
        <taxon>Bacteria</taxon>
        <taxon>Pseudomonadati</taxon>
        <taxon>Pseudomonadota</taxon>
        <taxon>Gammaproteobacteria</taxon>
        <taxon>Alteromonadales</taxon>
        <taxon>Alteromonadaceae</taxon>
        <taxon>Paraglaciecola</taxon>
    </lineage>
</organism>
<dbReference type="SMART" id="SM00052">
    <property type="entry name" value="EAL"/>
    <property type="match status" value="1"/>
</dbReference>
<accession>A0ABU3SSG0</accession>
<dbReference type="SUPFAM" id="SSF141868">
    <property type="entry name" value="EAL domain-like"/>
    <property type="match status" value="1"/>
</dbReference>
<dbReference type="InterPro" id="IPR035919">
    <property type="entry name" value="EAL_sf"/>
</dbReference>
<evidence type="ECO:0000313" key="4">
    <source>
        <dbReference type="Proteomes" id="UP001247805"/>
    </source>
</evidence>
<sequence length="604" mass="68401">MNRTLQLVSIQHELSMNIGLGLELEQMLHAFIQRAQHRLSLSAVTITYNLSNAAHQLDGTSDTCLSFPQQSQTSRDWLQDKACALFSQQNGTYVEHELNDYFYYFFVIPHFGVLILERKHKAIDTMILHALLPLLEKLANSCQACIEHQNLKAEIEARKQAEQLLIQQSLLDPLTSLPNRKMLNLKLREALHEAAQGRCFSAVFFIDLDRFKVINDSYGHNVGDQVLKFVAQRLLNSTSEEDTLARMGGDEFILLAKNLSTDRQSAIEKAKRIAEKLSLQVAKPIYIEDNSLSISISTGISLVPAENAASKSIEQQANTVIRRADIAMYSIKHGNRNGFNFFTKDLQSLAEKHTQVENHLKYAIERHELEVHYQPLVNAHNQIMGAEALLRWNNGQLGQVSPADFIPVAEESGLIIELGKWVLAEACKLLNRLKDLGKPDSLNYISVNVSPRQFNQPSFVQDVVRLLETYNINGNQIRIEITEGVAIDNIDLAIRKMLQLREFHIECMLDDFGSGYSSLSYLNKLPLKTIKIDRSFVSQIDASEYHQVIVNAVKDICNYSQLECIAEGVETDTELQYLQSRGISAYQGFYFHRPMPVKALLTLL</sequence>
<evidence type="ECO:0000259" key="1">
    <source>
        <dbReference type="PROSITE" id="PS50883"/>
    </source>
</evidence>
<evidence type="ECO:0000259" key="2">
    <source>
        <dbReference type="PROSITE" id="PS50887"/>
    </source>
</evidence>
<dbReference type="CDD" id="cd01948">
    <property type="entry name" value="EAL"/>
    <property type="match status" value="1"/>
</dbReference>
<dbReference type="Pfam" id="PF00990">
    <property type="entry name" value="GGDEF"/>
    <property type="match status" value="1"/>
</dbReference>
<dbReference type="Gene3D" id="3.30.70.270">
    <property type="match status" value="1"/>
</dbReference>
<keyword evidence="4" id="KW-1185">Reference proteome</keyword>
<feature type="domain" description="GGDEF" evidence="2">
    <location>
        <begin position="199"/>
        <end position="344"/>
    </location>
</feature>
<dbReference type="Pfam" id="PF00563">
    <property type="entry name" value="EAL"/>
    <property type="match status" value="1"/>
</dbReference>
<dbReference type="CDD" id="cd01949">
    <property type="entry name" value="GGDEF"/>
    <property type="match status" value="1"/>
</dbReference>
<dbReference type="NCBIfam" id="TIGR00254">
    <property type="entry name" value="GGDEF"/>
    <property type="match status" value="1"/>
</dbReference>
<gene>
    <name evidence="3" type="ORF">RS130_02545</name>
</gene>
<dbReference type="PROSITE" id="PS50887">
    <property type="entry name" value="GGDEF"/>
    <property type="match status" value="1"/>
</dbReference>
<reference evidence="3 4" key="1">
    <citation type="submission" date="2023-10" db="EMBL/GenBank/DDBJ databases">
        <title>Glaciecola aquimarina strain GGW-M5 nov., isolated from a coastal seawater.</title>
        <authorList>
            <person name="Bayburt H."/>
            <person name="Kim J.M."/>
            <person name="Choi B.J."/>
            <person name="Jeon C.O."/>
        </authorList>
    </citation>
    <scope>NUCLEOTIDE SEQUENCE [LARGE SCALE GENOMIC DNA]</scope>
    <source>
        <strain evidence="3 4">KCTC 32108</strain>
    </source>
</reference>
<dbReference type="PROSITE" id="PS50883">
    <property type="entry name" value="EAL"/>
    <property type="match status" value="1"/>
</dbReference>
<dbReference type="InterPro" id="IPR001633">
    <property type="entry name" value="EAL_dom"/>
</dbReference>
<comment type="caution">
    <text evidence="3">The sequence shown here is derived from an EMBL/GenBank/DDBJ whole genome shotgun (WGS) entry which is preliminary data.</text>
</comment>
<dbReference type="InterPro" id="IPR000160">
    <property type="entry name" value="GGDEF_dom"/>
</dbReference>
<dbReference type="Gene3D" id="3.20.20.450">
    <property type="entry name" value="EAL domain"/>
    <property type="match status" value="1"/>
</dbReference>
<evidence type="ECO:0000313" key="3">
    <source>
        <dbReference type="EMBL" id="MDU0352952.1"/>
    </source>
</evidence>
<dbReference type="RefSeq" id="WP_316024653.1">
    <property type="nucleotide sequence ID" value="NZ_JAWDIO010000002.1"/>
</dbReference>